<feature type="compositionally biased region" description="Low complexity" evidence="5">
    <location>
        <begin position="544"/>
        <end position="556"/>
    </location>
</feature>
<keyword evidence="2 6" id="KW-0812">Transmembrane</keyword>
<dbReference type="Pfam" id="PF00916">
    <property type="entry name" value="Sulfate_transp"/>
    <property type="match status" value="1"/>
</dbReference>
<feature type="transmembrane region" description="Helical" evidence="6">
    <location>
        <begin position="244"/>
        <end position="263"/>
    </location>
</feature>
<name>A0A7X5TRS6_9MICO</name>
<feature type="region of interest" description="Disordered" evidence="5">
    <location>
        <begin position="544"/>
        <end position="576"/>
    </location>
</feature>
<dbReference type="InterPro" id="IPR011547">
    <property type="entry name" value="SLC26A/SulP_dom"/>
</dbReference>
<feature type="transmembrane region" description="Helical" evidence="6">
    <location>
        <begin position="127"/>
        <end position="145"/>
    </location>
</feature>
<evidence type="ECO:0000313" key="8">
    <source>
        <dbReference type="EMBL" id="NIH52611.1"/>
    </source>
</evidence>
<dbReference type="SUPFAM" id="SSF52091">
    <property type="entry name" value="SpoIIaa-like"/>
    <property type="match status" value="1"/>
</dbReference>
<dbReference type="InterPro" id="IPR001902">
    <property type="entry name" value="SLC26A/SulP_fam"/>
</dbReference>
<feature type="transmembrane region" description="Helical" evidence="6">
    <location>
        <begin position="165"/>
        <end position="188"/>
    </location>
</feature>
<evidence type="ECO:0000256" key="2">
    <source>
        <dbReference type="ARBA" id="ARBA00022692"/>
    </source>
</evidence>
<evidence type="ECO:0000256" key="5">
    <source>
        <dbReference type="SAM" id="MobiDB-lite"/>
    </source>
</evidence>
<feature type="transmembrane region" description="Helical" evidence="6">
    <location>
        <begin position="376"/>
        <end position="404"/>
    </location>
</feature>
<evidence type="ECO:0000256" key="1">
    <source>
        <dbReference type="ARBA" id="ARBA00004141"/>
    </source>
</evidence>
<feature type="transmembrane region" description="Helical" evidence="6">
    <location>
        <begin position="45"/>
        <end position="61"/>
    </location>
</feature>
<dbReference type="Gene3D" id="3.30.750.24">
    <property type="entry name" value="STAS domain"/>
    <property type="match status" value="1"/>
</dbReference>
<dbReference type="GO" id="GO:0016020">
    <property type="term" value="C:membrane"/>
    <property type="evidence" value="ECO:0007669"/>
    <property type="project" value="UniProtKB-SubCell"/>
</dbReference>
<gene>
    <name evidence="8" type="ORF">FHX76_000479</name>
</gene>
<protein>
    <submittedName>
        <fullName evidence="8">High affinity sulfate transporter 1</fullName>
    </submittedName>
</protein>
<accession>A0A7X5TRS6</accession>
<dbReference type="PANTHER" id="PTHR11814">
    <property type="entry name" value="SULFATE TRANSPORTER"/>
    <property type="match status" value="1"/>
</dbReference>
<comment type="caution">
    <text evidence="8">The sequence shown here is derived from an EMBL/GenBank/DDBJ whole genome shotgun (WGS) entry which is preliminary data.</text>
</comment>
<dbReference type="Proteomes" id="UP000541033">
    <property type="component" value="Unassembled WGS sequence"/>
</dbReference>
<keyword evidence="4 6" id="KW-0472">Membrane</keyword>
<dbReference type="RefSeq" id="WP_167147416.1">
    <property type="nucleotide sequence ID" value="NZ_JAAMOX010000001.1"/>
</dbReference>
<dbReference type="AlphaFoldDB" id="A0A7X5TRS6"/>
<feature type="transmembrane region" description="Helical" evidence="6">
    <location>
        <begin position="20"/>
        <end position="39"/>
    </location>
</feature>
<proteinExistence type="predicted"/>
<dbReference type="GO" id="GO:0055085">
    <property type="term" value="P:transmembrane transport"/>
    <property type="evidence" value="ECO:0007669"/>
    <property type="project" value="InterPro"/>
</dbReference>
<dbReference type="InterPro" id="IPR036513">
    <property type="entry name" value="STAS_dom_sf"/>
</dbReference>
<evidence type="ECO:0000256" key="3">
    <source>
        <dbReference type="ARBA" id="ARBA00022989"/>
    </source>
</evidence>
<feature type="transmembrane region" description="Helical" evidence="6">
    <location>
        <begin position="322"/>
        <end position="340"/>
    </location>
</feature>
<evidence type="ECO:0000256" key="6">
    <source>
        <dbReference type="SAM" id="Phobius"/>
    </source>
</evidence>
<feature type="transmembrane region" description="Helical" evidence="6">
    <location>
        <begin position="96"/>
        <end position="120"/>
    </location>
</feature>
<evidence type="ECO:0000313" key="9">
    <source>
        <dbReference type="Proteomes" id="UP000541033"/>
    </source>
</evidence>
<dbReference type="InterPro" id="IPR002645">
    <property type="entry name" value="STAS_dom"/>
</dbReference>
<sequence length="576" mass="58876">MKFRVLPGLHVRNLGRESLAGVTLMAIAVPLNIGYAQIAGLPATAGLYSLILPCIMFALIASTRQLIASPDAAAAALVASSLGGLATAGGKDYIQLAMAQAIIGAVFFGLCAIFKLGFLANFLSEPILIGFVGGLALDILLSQVAKMLGVKINSGDDFIPRVGELVSGLGTTNVWSLLISGLAVAVLVGGRKLAGRFPWALVVLIVGTIAVVSTGAEAAGVAVLGHVDAGAPALTWPQISPSEWLKVTPSALALTLVAMAEGLLVARRYGQKRGYSTNPNRDLAAFGAANLAAGVTGGFTVGSSTSRTAALDQAGSRTQLPSIVAAVGTLLLVLFGTALLEHIPSPAIGAIVAVAVFPLLGIGDLAHLWRVRKFEFAVAAVCFLGALLLGPIIGIMLAFVLSLVNLARRASSPRVDLLVSQQGGSLSSEPLTNTASTGVADVAVVRFAAPIFFANAGVLSDRLSQVITAGSQNGLVNLVLDCEAITDIDVTGAKAVAEITEVAQQAGVTLHLSRLRTDIAAEFAQLGVFDGVDHYATNEDALASLSGGHQSSSPHQGEALALAPQEDTTNPKNPTD</sequence>
<feature type="domain" description="STAS" evidence="7">
    <location>
        <begin position="432"/>
        <end position="545"/>
    </location>
</feature>
<organism evidence="8 9">
    <name type="scientific">Lysinibacter cavernae</name>
    <dbReference type="NCBI Taxonomy" id="1640652"/>
    <lineage>
        <taxon>Bacteria</taxon>
        <taxon>Bacillati</taxon>
        <taxon>Actinomycetota</taxon>
        <taxon>Actinomycetes</taxon>
        <taxon>Micrococcales</taxon>
        <taxon>Microbacteriaceae</taxon>
        <taxon>Lysinibacter</taxon>
    </lineage>
</organism>
<comment type="subcellular location">
    <subcellularLocation>
        <location evidence="1">Membrane</location>
        <topology evidence="1">Multi-pass membrane protein</topology>
    </subcellularLocation>
</comment>
<feature type="transmembrane region" description="Helical" evidence="6">
    <location>
        <begin position="73"/>
        <end position="90"/>
    </location>
</feature>
<dbReference type="Pfam" id="PF01740">
    <property type="entry name" value="STAS"/>
    <property type="match status" value="1"/>
</dbReference>
<feature type="compositionally biased region" description="Polar residues" evidence="5">
    <location>
        <begin position="566"/>
        <end position="576"/>
    </location>
</feature>
<feature type="transmembrane region" description="Helical" evidence="6">
    <location>
        <begin position="347"/>
        <end position="370"/>
    </location>
</feature>
<dbReference type="CDD" id="cd07042">
    <property type="entry name" value="STAS_SulP_like_sulfate_transporter"/>
    <property type="match status" value="1"/>
</dbReference>
<evidence type="ECO:0000256" key="4">
    <source>
        <dbReference type="ARBA" id="ARBA00023136"/>
    </source>
</evidence>
<keyword evidence="9" id="KW-1185">Reference proteome</keyword>
<reference evidence="8 9" key="1">
    <citation type="submission" date="2020-02" db="EMBL/GenBank/DDBJ databases">
        <title>Sequencing the genomes of 1000 actinobacteria strains.</title>
        <authorList>
            <person name="Klenk H.-P."/>
        </authorList>
    </citation>
    <scope>NUCLEOTIDE SEQUENCE [LARGE SCALE GENOMIC DNA]</scope>
    <source>
        <strain evidence="8 9">DSM 27960</strain>
    </source>
</reference>
<feature type="transmembrane region" description="Helical" evidence="6">
    <location>
        <begin position="200"/>
        <end position="224"/>
    </location>
</feature>
<evidence type="ECO:0000259" key="7">
    <source>
        <dbReference type="PROSITE" id="PS50801"/>
    </source>
</evidence>
<dbReference type="EMBL" id="JAAMOX010000001">
    <property type="protein sequence ID" value="NIH52611.1"/>
    <property type="molecule type" value="Genomic_DNA"/>
</dbReference>
<keyword evidence="3 6" id="KW-1133">Transmembrane helix</keyword>
<dbReference type="PROSITE" id="PS50801">
    <property type="entry name" value="STAS"/>
    <property type="match status" value="1"/>
</dbReference>